<name>A0A3Q9K8C4_9ACTN</name>
<evidence type="ECO:0000313" key="3">
    <source>
        <dbReference type="Proteomes" id="UP000275579"/>
    </source>
</evidence>
<keyword evidence="1" id="KW-1133">Transmembrane helix</keyword>
<gene>
    <name evidence="2" type="ORF">DDE74_23920</name>
</gene>
<accession>A0A3Q9K8C4</accession>
<dbReference type="AlphaFoldDB" id="A0A3Q9K8C4"/>
<proteinExistence type="predicted"/>
<keyword evidence="1" id="KW-0812">Transmembrane</keyword>
<feature type="transmembrane region" description="Helical" evidence="1">
    <location>
        <begin position="38"/>
        <end position="56"/>
    </location>
</feature>
<dbReference type="Proteomes" id="UP000275579">
    <property type="component" value="Chromosome"/>
</dbReference>
<protein>
    <submittedName>
        <fullName evidence="2">Uncharacterized protein</fullName>
    </submittedName>
</protein>
<evidence type="ECO:0000313" key="2">
    <source>
        <dbReference type="EMBL" id="AZS73592.1"/>
    </source>
</evidence>
<reference evidence="2 3" key="1">
    <citation type="submission" date="2018-04" db="EMBL/GenBank/DDBJ databases">
        <title>Complete genome sequences of Streptomyces lydicus strain WYEC and characterization of antagonistic properties of biological control agents.</title>
        <authorList>
            <person name="Mariita R.M."/>
            <person name="Sello J.K."/>
        </authorList>
    </citation>
    <scope>NUCLEOTIDE SEQUENCE [LARGE SCALE GENOMIC DNA]</scope>
    <source>
        <strain evidence="2 3">WYEC 108</strain>
    </source>
</reference>
<dbReference type="RefSeq" id="WP_127152555.1">
    <property type="nucleotide sequence ID" value="NZ_CP029042.1"/>
</dbReference>
<organism evidence="2 3">
    <name type="scientific">Streptomyces lydicus</name>
    <dbReference type="NCBI Taxonomy" id="47763"/>
    <lineage>
        <taxon>Bacteria</taxon>
        <taxon>Bacillati</taxon>
        <taxon>Actinomycetota</taxon>
        <taxon>Actinomycetes</taxon>
        <taxon>Kitasatosporales</taxon>
        <taxon>Streptomycetaceae</taxon>
        <taxon>Streptomyces</taxon>
    </lineage>
</organism>
<sequence length="62" mass="7067">MTFNPRDLPYEVLARTHHSHHYHSGDSSYAGGDGVLDWWEWLILVVGAVAVIWALVRKFSSD</sequence>
<evidence type="ECO:0000256" key="1">
    <source>
        <dbReference type="SAM" id="Phobius"/>
    </source>
</evidence>
<keyword evidence="1" id="KW-0472">Membrane</keyword>
<dbReference type="EMBL" id="CP029042">
    <property type="protein sequence ID" value="AZS73592.1"/>
    <property type="molecule type" value="Genomic_DNA"/>
</dbReference>